<evidence type="ECO:0000256" key="7">
    <source>
        <dbReference type="SAM" id="Phobius"/>
    </source>
</evidence>
<feature type="transmembrane region" description="Helical" evidence="7">
    <location>
        <begin position="392"/>
        <end position="412"/>
    </location>
</feature>
<comment type="subcellular location">
    <subcellularLocation>
        <location evidence="1">Cell membrane</location>
        <topology evidence="1">Multi-pass membrane protein</topology>
    </subcellularLocation>
</comment>
<evidence type="ECO:0000313" key="11">
    <source>
        <dbReference type="Proteomes" id="UP000230729"/>
    </source>
</evidence>
<evidence type="ECO:0000256" key="6">
    <source>
        <dbReference type="ARBA" id="ARBA00038076"/>
    </source>
</evidence>
<protein>
    <recommendedName>
        <fullName evidence="12">ABC transporter permease</fullName>
    </recommendedName>
</protein>
<dbReference type="Pfam" id="PF12704">
    <property type="entry name" value="MacB_PCD"/>
    <property type="match status" value="1"/>
</dbReference>
<evidence type="ECO:0000256" key="1">
    <source>
        <dbReference type="ARBA" id="ARBA00004651"/>
    </source>
</evidence>
<feature type="transmembrane region" description="Helical" evidence="7">
    <location>
        <begin position="300"/>
        <end position="325"/>
    </location>
</feature>
<keyword evidence="3 7" id="KW-0812">Transmembrane</keyword>
<name>A0A2G9ZJK4_9BACT</name>
<dbReference type="PANTHER" id="PTHR30572">
    <property type="entry name" value="MEMBRANE COMPONENT OF TRANSPORTER-RELATED"/>
    <property type="match status" value="1"/>
</dbReference>
<dbReference type="GO" id="GO:0005886">
    <property type="term" value="C:plasma membrane"/>
    <property type="evidence" value="ECO:0007669"/>
    <property type="project" value="UniProtKB-SubCell"/>
</dbReference>
<gene>
    <name evidence="10" type="ORF">COX22_04835</name>
</gene>
<evidence type="ECO:0000313" key="10">
    <source>
        <dbReference type="EMBL" id="PIP33349.1"/>
    </source>
</evidence>
<evidence type="ECO:0000256" key="3">
    <source>
        <dbReference type="ARBA" id="ARBA00022692"/>
    </source>
</evidence>
<feature type="transmembrane region" description="Helical" evidence="7">
    <location>
        <begin position="21"/>
        <end position="42"/>
    </location>
</feature>
<sequence>MRWSDILKIAWHSLWSSKLRTSLTVLGVAVGITSIMIVFAAGESFDRLIIGQIENFGGSDVFETEIKVPSAKSGTQSEQQNATSMAQGVQITTLTLADFADLLALPNVTDGYAGLLGQEQANYQNENFRALIFGLTSTYPNMNDIEMSAGRFFSEAEDQSLAQVVVLGSKVKEKLFGDSDPLGRAVQIKKKKFKVLGVAPERGSMMFFDFDDLIYMPIRTLQKKVMNVNHVQMMMHRVADVSRINDTAEDARYQLRLNHGLPLPSASAQNWMDTGKDDFRVVTMQETMAIMSTVTSAVTILLLAIVAISLVVGGIGIINIMYVIVTERTGEIGLRKAVGACYADIMKQFLAEATMTTFFGGLFGMLLGTGIARLIAWQAVAYGLDWEFAVPARAFAVAAIFSVLCGIVFGLFPARKAARLEPIAAIRRE</sequence>
<dbReference type="InterPro" id="IPR050250">
    <property type="entry name" value="Macrolide_Exporter_MacB"/>
</dbReference>
<feature type="domain" description="ABC3 transporter permease C-terminal" evidence="8">
    <location>
        <begin position="304"/>
        <end position="422"/>
    </location>
</feature>
<proteinExistence type="inferred from homology"/>
<organism evidence="10 11">
    <name type="scientific">Candidatus Falkowbacteria bacterium CG23_combo_of_CG06-09_8_20_14_all_49_15</name>
    <dbReference type="NCBI Taxonomy" id="1974572"/>
    <lineage>
        <taxon>Bacteria</taxon>
        <taxon>Candidatus Falkowiibacteriota</taxon>
    </lineage>
</organism>
<dbReference type="EMBL" id="PCSD01000115">
    <property type="protein sequence ID" value="PIP33349.1"/>
    <property type="molecule type" value="Genomic_DNA"/>
</dbReference>
<evidence type="ECO:0000256" key="5">
    <source>
        <dbReference type="ARBA" id="ARBA00023136"/>
    </source>
</evidence>
<accession>A0A2G9ZJK4</accession>
<comment type="similarity">
    <text evidence="6">Belongs to the ABC-4 integral membrane protein family.</text>
</comment>
<evidence type="ECO:0000259" key="9">
    <source>
        <dbReference type="Pfam" id="PF12704"/>
    </source>
</evidence>
<dbReference type="InterPro" id="IPR003838">
    <property type="entry name" value="ABC3_permease_C"/>
</dbReference>
<feature type="transmembrane region" description="Helical" evidence="7">
    <location>
        <begin position="356"/>
        <end position="380"/>
    </location>
</feature>
<keyword evidence="2" id="KW-1003">Cell membrane</keyword>
<feature type="domain" description="MacB-like periplasmic core" evidence="9">
    <location>
        <begin position="21"/>
        <end position="250"/>
    </location>
</feature>
<dbReference type="AlphaFoldDB" id="A0A2G9ZJK4"/>
<dbReference type="PANTHER" id="PTHR30572:SF4">
    <property type="entry name" value="ABC TRANSPORTER PERMEASE YTRF"/>
    <property type="match status" value="1"/>
</dbReference>
<reference evidence="10 11" key="1">
    <citation type="submission" date="2017-09" db="EMBL/GenBank/DDBJ databases">
        <title>Depth-based differentiation of microbial function through sediment-hosted aquifers and enrichment of novel symbionts in the deep terrestrial subsurface.</title>
        <authorList>
            <person name="Probst A.J."/>
            <person name="Ladd B."/>
            <person name="Jarett J.K."/>
            <person name="Geller-Mcgrath D.E."/>
            <person name="Sieber C.M."/>
            <person name="Emerson J.B."/>
            <person name="Anantharaman K."/>
            <person name="Thomas B.C."/>
            <person name="Malmstrom R."/>
            <person name="Stieglmeier M."/>
            <person name="Klingl A."/>
            <person name="Woyke T."/>
            <person name="Ryan C.M."/>
            <person name="Banfield J.F."/>
        </authorList>
    </citation>
    <scope>NUCLEOTIDE SEQUENCE [LARGE SCALE GENOMIC DNA]</scope>
    <source>
        <strain evidence="10">CG23_combo_of_CG06-09_8_20_14_all_49_15</strain>
    </source>
</reference>
<comment type="caution">
    <text evidence="10">The sequence shown here is derived from an EMBL/GenBank/DDBJ whole genome shotgun (WGS) entry which is preliminary data.</text>
</comment>
<dbReference type="Pfam" id="PF02687">
    <property type="entry name" value="FtsX"/>
    <property type="match status" value="1"/>
</dbReference>
<evidence type="ECO:0000256" key="4">
    <source>
        <dbReference type="ARBA" id="ARBA00022989"/>
    </source>
</evidence>
<keyword evidence="4 7" id="KW-1133">Transmembrane helix</keyword>
<dbReference type="Proteomes" id="UP000230729">
    <property type="component" value="Unassembled WGS sequence"/>
</dbReference>
<keyword evidence="5 7" id="KW-0472">Membrane</keyword>
<dbReference type="GO" id="GO:0022857">
    <property type="term" value="F:transmembrane transporter activity"/>
    <property type="evidence" value="ECO:0007669"/>
    <property type="project" value="TreeGrafter"/>
</dbReference>
<evidence type="ECO:0000256" key="2">
    <source>
        <dbReference type="ARBA" id="ARBA00022475"/>
    </source>
</evidence>
<dbReference type="InterPro" id="IPR025857">
    <property type="entry name" value="MacB_PCD"/>
</dbReference>
<evidence type="ECO:0008006" key="12">
    <source>
        <dbReference type="Google" id="ProtNLM"/>
    </source>
</evidence>
<evidence type="ECO:0000259" key="8">
    <source>
        <dbReference type="Pfam" id="PF02687"/>
    </source>
</evidence>